<dbReference type="InterPro" id="IPR010982">
    <property type="entry name" value="Lambda_DNA-bd_dom_sf"/>
</dbReference>
<reference evidence="5 6" key="1">
    <citation type="submission" date="2018-11" db="EMBL/GenBank/DDBJ databases">
        <authorList>
            <person name="Jang G.I."/>
            <person name="Hwang C.Y."/>
        </authorList>
    </citation>
    <scope>NUCLEOTIDE SEQUENCE [LARGE SCALE GENOMIC DNA]</scope>
    <source>
        <strain evidence="5 6">SSM26</strain>
    </source>
</reference>
<dbReference type="Proteomes" id="UP000275199">
    <property type="component" value="Unassembled WGS sequence"/>
</dbReference>
<dbReference type="InterPro" id="IPR001387">
    <property type="entry name" value="Cro/C1-type_HTH"/>
</dbReference>
<dbReference type="CDD" id="cd00093">
    <property type="entry name" value="HTH_XRE"/>
    <property type="match status" value="1"/>
</dbReference>
<name>A0ABX9XDH1_9PSED</name>
<evidence type="ECO:0000256" key="2">
    <source>
        <dbReference type="ARBA" id="ARBA00023125"/>
    </source>
</evidence>
<dbReference type="PANTHER" id="PTHR46797:SF23">
    <property type="entry name" value="HTH-TYPE TRANSCRIPTIONAL REGULATOR SUTR"/>
    <property type="match status" value="1"/>
</dbReference>
<keyword evidence="6" id="KW-1185">Reference proteome</keyword>
<protein>
    <submittedName>
        <fullName evidence="5">XRE family transcriptional regulator</fullName>
    </submittedName>
</protein>
<keyword evidence="2" id="KW-0238">DNA-binding</keyword>
<dbReference type="PANTHER" id="PTHR46797">
    <property type="entry name" value="HTH-TYPE TRANSCRIPTIONAL REGULATOR"/>
    <property type="match status" value="1"/>
</dbReference>
<gene>
    <name evidence="5" type="ORF">EF096_18260</name>
</gene>
<dbReference type="SUPFAM" id="SSF47413">
    <property type="entry name" value="lambda repressor-like DNA-binding domains"/>
    <property type="match status" value="1"/>
</dbReference>
<dbReference type="EMBL" id="RKKU01000033">
    <property type="protein sequence ID" value="ROZ81193.1"/>
    <property type="molecule type" value="Genomic_DNA"/>
</dbReference>
<keyword evidence="3" id="KW-0804">Transcription</keyword>
<dbReference type="InterPro" id="IPR050807">
    <property type="entry name" value="TransReg_Diox_bact_type"/>
</dbReference>
<evidence type="ECO:0000256" key="3">
    <source>
        <dbReference type="ARBA" id="ARBA00023163"/>
    </source>
</evidence>
<dbReference type="SMART" id="SM00530">
    <property type="entry name" value="HTH_XRE"/>
    <property type="match status" value="1"/>
</dbReference>
<keyword evidence="1" id="KW-0805">Transcription regulation</keyword>
<sequence>MELLAEAMGARIRMQRMACRISQDALALACNIDRSYMGRIERGEVNITVQKLYRIAISLDCDPALLLPPMKDCNPAD</sequence>
<proteinExistence type="predicted"/>
<evidence type="ECO:0000313" key="5">
    <source>
        <dbReference type="EMBL" id="ROZ81193.1"/>
    </source>
</evidence>
<evidence type="ECO:0000256" key="1">
    <source>
        <dbReference type="ARBA" id="ARBA00023015"/>
    </source>
</evidence>
<accession>A0ABX9XDH1</accession>
<feature type="domain" description="HTH cro/C1-type" evidence="4">
    <location>
        <begin position="12"/>
        <end position="66"/>
    </location>
</feature>
<dbReference type="PROSITE" id="PS50943">
    <property type="entry name" value="HTH_CROC1"/>
    <property type="match status" value="1"/>
</dbReference>
<dbReference type="Gene3D" id="1.10.260.40">
    <property type="entry name" value="lambda repressor-like DNA-binding domains"/>
    <property type="match status" value="1"/>
</dbReference>
<evidence type="ECO:0000259" key="4">
    <source>
        <dbReference type="PROSITE" id="PS50943"/>
    </source>
</evidence>
<organism evidence="5 6">
    <name type="scientific">Pseudomonas neustonica</name>
    <dbReference type="NCBI Taxonomy" id="2487346"/>
    <lineage>
        <taxon>Bacteria</taxon>
        <taxon>Pseudomonadati</taxon>
        <taxon>Pseudomonadota</taxon>
        <taxon>Gammaproteobacteria</taxon>
        <taxon>Pseudomonadales</taxon>
        <taxon>Pseudomonadaceae</taxon>
        <taxon>Pseudomonas</taxon>
    </lineage>
</organism>
<evidence type="ECO:0000313" key="6">
    <source>
        <dbReference type="Proteomes" id="UP000275199"/>
    </source>
</evidence>
<dbReference type="Pfam" id="PF01381">
    <property type="entry name" value="HTH_3"/>
    <property type="match status" value="1"/>
</dbReference>
<comment type="caution">
    <text evidence="5">The sequence shown here is derived from an EMBL/GenBank/DDBJ whole genome shotgun (WGS) entry which is preliminary data.</text>
</comment>
<dbReference type="RefSeq" id="WP_123891180.1">
    <property type="nucleotide sequence ID" value="NZ_RKKU01000033.1"/>
</dbReference>